<feature type="chain" id="PRO_5014370072" evidence="1">
    <location>
        <begin position="22"/>
        <end position="313"/>
    </location>
</feature>
<dbReference type="Proteomes" id="UP000235371">
    <property type="component" value="Unassembled WGS sequence"/>
</dbReference>
<dbReference type="STRING" id="1095630.A0A2J6SF67"/>
<name>A0A2J6SF67_9HELO</name>
<feature type="signal peptide" evidence="1">
    <location>
        <begin position="1"/>
        <end position="21"/>
    </location>
</feature>
<evidence type="ECO:0000313" key="2">
    <source>
        <dbReference type="EMBL" id="PMD49417.1"/>
    </source>
</evidence>
<protein>
    <submittedName>
        <fullName evidence="2">Uncharacterized protein</fullName>
    </submittedName>
</protein>
<keyword evidence="1" id="KW-0732">Signal</keyword>
<dbReference type="OrthoDB" id="3565477at2759"/>
<sequence length="313" mass="33235">MFHKSLGELAVIASSVLVATAQLTPLPAPLHPELIIFSPPMIENQDYDIKIDPTFMEHVKTLDTIDQPLGSGECMVPGPDGTNQGLGLGAYVAISEPWAIFKKDPGSNFTNPCAVSKTVSSSSFYVTPTTLPTISSTTANVTYPTTSIASYTTSTVYTTFIHTVTDCPKTVTDCPARYTSVVTDVIALYTTVCPVTAKHTPPAYTTTTSTIYDTSIYTVTECPKSVYCPDHYKTVITSVYPVSTTVCVVPVMTEAVYYPTYPTSTISTYAAVRYTPTYSASLAQFTGGAESAHNSVGIMGAGLAAVMGLALAL</sequence>
<keyword evidence="3" id="KW-1185">Reference proteome</keyword>
<dbReference type="AlphaFoldDB" id="A0A2J6SF67"/>
<organism evidence="2 3">
    <name type="scientific">Hyaloscypha bicolor E</name>
    <dbReference type="NCBI Taxonomy" id="1095630"/>
    <lineage>
        <taxon>Eukaryota</taxon>
        <taxon>Fungi</taxon>
        <taxon>Dikarya</taxon>
        <taxon>Ascomycota</taxon>
        <taxon>Pezizomycotina</taxon>
        <taxon>Leotiomycetes</taxon>
        <taxon>Helotiales</taxon>
        <taxon>Hyaloscyphaceae</taxon>
        <taxon>Hyaloscypha</taxon>
        <taxon>Hyaloscypha bicolor</taxon>
    </lineage>
</organism>
<dbReference type="EMBL" id="KZ613921">
    <property type="protein sequence ID" value="PMD49417.1"/>
    <property type="molecule type" value="Genomic_DNA"/>
</dbReference>
<gene>
    <name evidence="2" type="ORF">K444DRAFT_638905</name>
</gene>
<evidence type="ECO:0000313" key="3">
    <source>
        <dbReference type="Proteomes" id="UP000235371"/>
    </source>
</evidence>
<accession>A0A2J6SF67</accession>
<dbReference type="GeneID" id="36592394"/>
<dbReference type="InParanoid" id="A0A2J6SF67"/>
<evidence type="ECO:0000256" key="1">
    <source>
        <dbReference type="SAM" id="SignalP"/>
    </source>
</evidence>
<dbReference type="RefSeq" id="XP_024726321.1">
    <property type="nucleotide sequence ID" value="XM_024884317.1"/>
</dbReference>
<proteinExistence type="predicted"/>
<reference evidence="2 3" key="1">
    <citation type="submission" date="2016-04" db="EMBL/GenBank/DDBJ databases">
        <title>A degradative enzymes factory behind the ericoid mycorrhizal symbiosis.</title>
        <authorList>
            <consortium name="DOE Joint Genome Institute"/>
            <person name="Martino E."/>
            <person name="Morin E."/>
            <person name="Grelet G."/>
            <person name="Kuo A."/>
            <person name="Kohler A."/>
            <person name="Daghino S."/>
            <person name="Barry K."/>
            <person name="Choi C."/>
            <person name="Cichocki N."/>
            <person name="Clum A."/>
            <person name="Copeland A."/>
            <person name="Hainaut M."/>
            <person name="Haridas S."/>
            <person name="Labutti K."/>
            <person name="Lindquist E."/>
            <person name="Lipzen A."/>
            <person name="Khouja H.-R."/>
            <person name="Murat C."/>
            <person name="Ohm R."/>
            <person name="Olson A."/>
            <person name="Spatafora J."/>
            <person name="Veneault-Fourrey C."/>
            <person name="Henrissat B."/>
            <person name="Grigoriev I."/>
            <person name="Martin F."/>
            <person name="Perotto S."/>
        </authorList>
    </citation>
    <scope>NUCLEOTIDE SEQUENCE [LARGE SCALE GENOMIC DNA]</scope>
    <source>
        <strain evidence="2 3">E</strain>
    </source>
</reference>